<evidence type="ECO:0000259" key="10">
    <source>
        <dbReference type="PROSITE" id="PS50109"/>
    </source>
</evidence>
<dbReference type="RefSeq" id="WP_282908929.1">
    <property type="nucleotide sequence ID" value="NZ_JAGRPV010000001.1"/>
</dbReference>
<dbReference type="Pfam" id="PF01590">
    <property type="entry name" value="GAF"/>
    <property type="match status" value="1"/>
</dbReference>
<keyword evidence="8" id="KW-0902">Two-component regulatory system</keyword>
<keyword evidence="9" id="KW-0175">Coiled coil</keyword>
<evidence type="ECO:0000256" key="5">
    <source>
        <dbReference type="ARBA" id="ARBA00022741"/>
    </source>
</evidence>
<dbReference type="EC" id="2.7.13.3" evidence="2"/>
<dbReference type="InterPro" id="IPR005467">
    <property type="entry name" value="His_kinase_dom"/>
</dbReference>
<evidence type="ECO:0000256" key="4">
    <source>
        <dbReference type="ARBA" id="ARBA00022679"/>
    </source>
</evidence>
<evidence type="ECO:0000256" key="9">
    <source>
        <dbReference type="SAM" id="Coils"/>
    </source>
</evidence>
<dbReference type="PROSITE" id="PS50109">
    <property type="entry name" value="HIS_KIN"/>
    <property type="match status" value="1"/>
</dbReference>
<dbReference type="PANTHER" id="PTHR43047:SF68">
    <property type="entry name" value="HISTIDINE KINASE 5"/>
    <property type="match status" value="1"/>
</dbReference>
<protein>
    <recommendedName>
        <fullName evidence="2">histidine kinase</fullName>
        <ecNumber evidence="2">2.7.13.3</ecNumber>
    </recommendedName>
</protein>
<evidence type="ECO:0000313" key="11">
    <source>
        <dbReference type="EMBL" id="MDI4646037.1"/>
    </source>
</evidence>
<dbReference type="Pfam" id="PF00512">
    <property type="entry name" value="HisKA"/>
    <property type="match status" value="1"/>
</dbReference>
<comment type="catalytic activity">
    <reaction evidence="1">
        <text>ATP + protein L-histidine = ADP + protein N-phospho-L-histidine.</text>
        <dbReference type="EC" id="2.7.13.3"/>
    </reaction>
</comment>
<feature type="coiled-coil region" evidence="9">
    <location>
        <begin position="155"/>
        <end position="182"/>
    </location>
</feature>
<dbReference type="Gene3D" id="3.30.565.10">
    <property type="entry name" value="Histidine kinase-like ATPase, C-terminal domain"/>
    <property type="match status" value="1"/>
</dbReference>
<dbReference type="InterPro" id="IPR029016">
    <property type="entry name" value="GAF-like_dom_sf"/>
</dbReference>
<feature type="domain" description="Histidine kinase" evidence="10">
    <location>
        <begin position="182"/>
        <end position="406"/>
    </location>
</feature>
<name>A0ABT6TGR8_9BACL</name>
<dbReference type="Pfam" id="PF02518">
    <property type="entry name" value="HATPase_c"/>
    <property type="match status" value="1"/>
</dbReference>
<evidence type="ECO:0000256" key="6">
    <source>
        <dbReference type="ARBA" id="ARBA00022777"/>
    </source>
</evidence>
<keyword evidence="4" id="KW-0808">Transferase</keyword>
<evidence type="ECO:0000256" key="8">
    <source>
        <dbReference type="ARBA" id="ARBA00023012"/>
    </source>
</evidence>
<dbReference type="Gene3D" id="3.30.450.40">
    <property type="match status" value="1"/>
</dbReference>
<dbReference type="InterPro" id="IPR004358">
    <property type="entry name" value="Sig_transdc_His_kin-like_C"/>
</dbReference>
<dbReference type="SMART" id="SM00387">
    <property type="entry name" value="HATPase_c"/>
    <property type="match status" value="1"/>
</dbReference>
<evidence type="ECO:0000256" key="7">
    <source>
        <dbReference type="ARBA" id="ARBA00022840"/>
    </source>
</evidence>
<evidence type="ECO:0000256" key="3">
    <source>
        <dbReference type="ARBA" id="ARBA00022553"/>
    </source>
</evidence>
<dbReference type="InterPro" id="IPR036890">
    <property type="entry name" value="HATPase_C_sf"/>
</dbReference>
<keyword evidence="3" id="KW-0597">Phosphoprotein</keyword>
<dbReference type="EMBL" id="JAGRPV010000001">
    <property type="protein sequence ID" value="MDI4646037.1"/>
    <property type="molecule type" value="Genomic_DNA"/>
</dbReference>
<dbReference type="InterPro" id="IPR003018">
    <property type="entry name" value="GAF"/>
</dbReference>
<keyword evidence="5" id="KW-0547">Nucleotide-binding</keyword>
<proteinExistence type="predicted"/>
<sequence length="416" mass="45949">MKTDYVDVLSKISDRLYKSGMDVMHTASRMIPANTFCIATLDRVSTVVLNAFNRDKVILTEGLVVANEESYCALVTEKAKGPLVIENNMTHPLTKDMPATQFVGGCSFLGVPLLTPGGQIFGSLCAFDDQYYAFEERDVELLLSLSRFFTDVLSLDESVERLQAAQAQAMRVLEEKDNLLAVLSHEIRTPMNGVLGMANLLRSTTLTEEQQNYIAVIEDCGEGLLEMLNQILEHSKIQAGKMSVDIEPFNLVECAEQAIQIHAFEAGKKGIGLRLEIEDELLGNYEGDGLKIRQILINLISNAVKFTDSGEVLLSIEKEDKPVQDDKEWLAFNVRDTGTGIAPERKNQLFRSFSQVHDKSIKCNYGGIGLGLSICRQYAELMNGTVVLTDTGPDGSCFTLSVPLRSLKTRQTFNAG</sequence>
<dbReference type="SUPFAM" id="SSF55781">
    <property type="entry name" value="GAF domain-like"/>
    <property type="match status" value="1"/>
</dbReference>
<comment type="caution">
    <text evidence="11">The sequence shown here is derived from an EMBL/GenBank/DDBJ whole genome shotgun (WGS) entry which is preliminary data.</text>
</comment>
<organism evidence="11 12">
    <name type="scientific">Cohnella hashimotonis</name>
    <dbReference type="NCBI Taxonomy" id="2826895"/>
    <lineage>
        <taxon>Bacteria</taxon>
        <taxon>Bacillati</taxon>
        <taxon>Bacillota</taxon>
        <taxon>Bacilli</taxon>
        <taxon>Bacillales</taxon>
        <taxon>Paenibacillaceae</taxon>
        <taxon>Cohnella</taxon>
    </lineage>
</organism>
<dbReference type="Proteomes" id="UP001161691">
    <property type="component" value="Unassembled WGS sequence"/>
</dbReference>
<dbReference type="InterPro" id="IPR036097">
    <property type="entry name" value="HisK_dim/P_sf"/>
</dbReference>
<keyword evidence="6" id="KW-0418">Kinase</keyword>
<dbReference type="PRINTS" id="PR00344">
    <property type="entry name" value="BCTRLSENSOR"/>
</dbReference>
<dbReference type="SUPFAM" id="SSF55874">
    <property type="entry name" value="ATPase domain of HSP90 chaperone/DNA topoisomerase II/histidine kinase"/>
    <property type="match status" value="1"/>
</dbReference>
<evidence type="ECO:0000256" key="1">
    <source>
        <dbReference type="ARBA" id="ARBA00000085"/>
    </source>
</evidence>
<dbReference type="SMART" id="SM00388">
    <property type="entry name" value="HisKA"/>
    <property type="match status" value="1"/>
</dbReference>
<keyword evidence="7 11" id="KW-0067">ATP-binding</keyword>
<dbReference type="CDD" id="cd16922">
    <property type="entry name" value="HATPase_EvgS-ArcB-TorS-like"/>
    <property type="match status" value="1"/>
</dbReference>
<accession>A0ABT6TGR8</accession>
<dbReference type="InterPro" id="IPR003594">
    <property type="entry name" value="HATPase_dom"/>
</dbReference>
<dbReference type="CDD" id="cd00082">
    <property type="entry name" value="HisKA"/>
    <property type="match status" value="1"/>
</dbReference>
<evidence type="ECO:0000313" key="12">
    <source>
        <dbReference type="Proteomes" id="UP001161691"/>
    </source>
</evidence>
<dbReference type="SUPFAM" id="SSF47384">
    <property type="entry name" value="Homodimeric domain of signal transducing histidine kinase"/>
    <property type="match status" value="1"/>
</dbReference>
<dbReference type="Gene3D" id="1.10.287.130">
    <property type="match status" value="1"/>
</dbReference>
<dbReference type="InterPro" id="IPR003661">
    <property type="entry name" value="HisK_dim/P_dom"/>
</dbReference>
<keyword evidence="12" id="KW-1185">Reference proteome</keyword>
<reference evidence="11" key="1">
    <citation type="submission" date="2023-04" db="EMBL/GenBank/DDBJ databases">
        <title>Comparative genomic analysis of Cohnella hashimotonis sp. nov., isolated from the International Space Station.</title>
        <authorList>
            <person name="Venkateswaran K."/>
            <person name="Simpson A."/>
        </authorList>
    </citation>
    <scope>NUCLEOTIDE SEQUENCE</scope>
    <source>
        <strain evidence="11">F6_2S_P_1</strain>
    </source>
</reference>
<gene>
    <name evidence="11" type="ORF">KB449_13760</name>
</gene>
<dbReference type="PANTHER" id="PTHR43047">
    <property type="entry name" value="TWO-COMPONENT HISTIDINE PROTEIN KINASE"/>
    <property type="match status" value="1"/>
</dbReference>
<dbReference type="GO" id="GO:0005524">
    <property type="term" value="F:ATP binding"/>
    <property type="evidence" value="ECO:0007669"/>
    <property type="project" value="UniProtKB-KW"/>
</dbReference>
<evidence type="ECO:0000256" key="2">
    <source>
        <dbReference type="ARBA" id="ARBA00012438"/>
    </source>
</evidence>